<dbReference type="NCBIfam" id="NF007468">
    <property type="entry name" value="PRK10049.1"/>
    <property type="match status" value="1"/>
</dbReference>
<dbReference type="Pfam" id="PF21197">
    <property type="entry name" value="PgaA_barrel"/>
    <property type="match status" value="1"/>
</dbReference>
<dbReference type="InterPro" id="IPR023870">
    <property type="entry name" value="PGA_export_porin_PgaA"/>
</dbReference>
<evidence type="ECO:0000256" key="2">
    <source>
        <dbReference type="SAM" id="SignalP"/>
    </source>
</evidence>
<feature type="signal peptide" evidence="2">
    <location>
        <begin position="1"/>
        <end position="34"/>
    </location>
</feature>
<evidence type="ECO:0000256" key="1">
    <source>
        <dbReference type="PROSITE-ProRule" id="PRU00339"/>
    </source>
</evidence>
<dbReference type="PROSITE" id="PS50005">
    <property type="entry name" value="TPR"/>
    <property type="match status" value="1"/>
</dbReference>
<evidence type="ECO:0000313" key="5">
    <source>
        <dbReference type="Proteomes" id="UP001167864"/>
    </source>
</evidence>
<name>A0AAW7K7H7_9GAMM</name>
<comment type="caution">
    <text evidence="4">The sequence shown here is derived from an EMBL/GenBank/DDBJ whole genome shotgun (WGS) entry which is preliminary data.</text>
</comment>
<dbReference type="GO" id="GO:1901515">
    <property type="term" value="F:poly-beta-1,6-N-acetyl-D-glucosamine transmembrane transporter activity"/>
    <property type="evidence" value="ECO:0007669"/>
    <property type="project" value="InterPro"/>
</dbReference>
<dbReference type="RefSeq" id="WP_289817679.1">
    <property type="nucleotide sequence ID" value="NZ_JAUEHU010000003.1"/>
</dbReference>
<evidence type="ECO:0000259" key="3">
    <source>
        <dbReference type="Pfam" id="PF21197"/>
    </source>
</evidence>
<protein>
    <submittedName>
        <fullName evidence="4">Poly-beta-1,6 N-acetyl-D-glucosamine export porin PgaA</fullName>
    </submittedName>
</protein>
<dbReference type="NCBIfam" id="TIGR03939">
    <property type="entry name" value="PGA_TPR_OMP"/>
    <property type="match status" value="1"/>
</dbReference>
<keyword evidence="2" id="KW-0732">Signal</keyword>
<reference evidence="4" key="1">
    <citation type="submission" date="2023-06" db="EMBL/GenBank/DDBJ databases">
        <authorList>
            <person name="Polev D.E."/>
            <person name="Saitova A.T."/>
            <person name="Bogumilchik E.A."/>
            <person name="Kokorina G.I."/>
            <person name="Voskresenskaia E.A."/>
        </authorList>
    </citation>
    <scope>NUCLEOTIDE SEQUENCE</scope>
    <source>
        <strain evidence="4">2145 StPb PI</strain>
    </source>
</reference>
<dbReference type="InterPro" id="IPR049003">
    <property type="entry name" value="PgaA_barrel"/>
</dbReference>
<feature type="repeat" description="TPR" evidence="1">
    <location>
        <begin position="102"/>
        <end position="135"/>
    </location>
</feature>
<keyword evidence="1" id="KW-0802">TPR repeat</keyword>
<feature type="chain" id="PRO_5043566471" evidence="2">
    <location>
        <begin position="35"/>
        <end position="822"/>
    </location>
</feature>
<dbReference type="InterPro" id="IPR011990">
    <property type="entry name" value="TPR-like_helical_dom_sf"/>
</dbReference>
<dbReference type="SUPFAM" id="SSF48452">
    <property type="entry name" value="TPR-like"/>
    <property type="match status" value="1"/>
</dbReference>
<feature type="domain" description="PgaA membrane beta barrel" evidence="3">
    <location>
        <begin position="529"/>
        <end position="822"/>
    </location>
</feature>
<dbReference type="InterPro" id="IPR019734">
    <property type="entry name" value="TPR_rpt"/>
</dbReference>
<gene>
    <name evidence="4" type="primary">pgaA</name>
    <name evidence="4" type="ORF">QVN42_04850</name>
</gene>
<dbReference type="EMBL" id="JAUEHU010000003">
    <property type="protein sequence ID" value="MDN0086730.1"/>
    <property type="molecule type" value="Genomic_DNA"/>
</dbReference>
<dbReference type="AlphaFoldDB" id="A0AAW7K7H7"/>
<sequence>MSKAISTLLRPFQRPRMSILALFVSGLAVNPVVADTHYDSLIIQARGGNTAPILDFLQKESSAGMLNSGKVADWLQIAGWAGRDNDVIAVYQRYQSSMQIPARGLAAVARAYRNQKRWDQALALWQASLKAEPNNTELISAMIMTQADAGRDNEALQKAIELVNKSPSAQSYLALSYLHSAANRNYAALEAATKAMDFTPVSPEVIKNYVAMLQKNRVAAPALKVAQENSKLFTPAQMRQLERDALAEKVRQASLPTRSEQERFDLADQALEQYLALLIAWQNNPETQADYQQARIDRLGAMLARAQMTRLINDYEAMQREGYTLPGYAQRWAASAYIDRRQPEKAAAILSDMYFKDGKTVAKNMGLEDIDATYYALLESEQLDKAQAFASAVSNQAPYQLFMYNLPVRTPNDEWLEGQFLLAQSEVNSDELPAAERRLTKLTSTAPVNMDLRIALAKVYATRGWPRRAERELKQIEGLEPSSITLEAAQAETALALQEWRQFELLIDDLVARVPENVTTQELARQRQIRHMSELRISGGRTLASDSPLSGKNDQGIEALLYSPPIDENWRVFTGGSFDNSHFEEGRGINRVLRLGAEFTARNNWIEAEVANHNYGNGNKAGGRLSAWHDFNDHWRIGGSAEKLAKNTPLRALKNNVNSDSANLFVRWHGSDRQDAQLSVTPSHFSDGNHRWEYAFNGRQRVYTAPYWSVDLNLDLSSSQNTKEDTLYYNPKRDFSAVPSLTFDHILYRRYKTVWSQQLQLGAGTSWEKNYGTGAVTSVGYGQHIQWNDVVDTGVSVTWDKRPYDGKRERDVQLSFDLNYRF</sequence>
<accession>A0AAW7K7H7</accession>
<proteinExistence type="predicted"/>
<organism evidence="4 5">
    <name type="scientific">Yersinia nurmii</name>
    <dbReference type="NCBI Taxonomy" id="685706"/>
    <lineage>
        <taxon>Bacteria</taxon>
        <taxon>Pseudomonadati</taxon>
        <taxon>Pseudomonadota</taxon>
        <taxon>Gammaproteobacteria</taxon>
        <taxon>Enterobacterales</taxon>
        <taxon>Yersiniaceae</taxon>
        <taxon>Yersinia</taxon>
    </lineage>
</organism>
<dbReference type="Proteomes" id="UP001167864">
    <property type="component" value="Unassembled WGS sequence"/>
</dbReference>
<dbReference type="SMART" id="SM00028">
    <property type="entry name" value="TPR"/>
    <property type="match status" value="2"/>
</dbReference>
<evidence type="ECO:0000313" key="4">
    <source>
        <dbReference type="EMBL" id="MDN0086730.1"/>
    </source>
</evidence>
<dbReference type="Gene3D" id="1.25.40.10">
    <property type="entry name" value="Tetratricopeptide repeat domain"/>
    <property type="match status" value="2"/>
</dbReference>